<evidence type="ECO:0000313" key="14">
    <source>
        <dbReference type="EMBL" id="WZE68836.1"/>
    </source>
</evidence>
<evidence type="ECO:0000256" key="2">
    <source>
        <dbReference type="ARBA" id="ARBA00022515"/>
    </source>
</evidence>
<dbReference type="PANTHER" id="PTHR30153:SF2">
    <property type="entry name" value="REPLICATIVE DNA HELICASE"/>
    <property type="match status" value="1"/>
</dbReference>
<organism evidence="14">
    <name type="scientific">Macrococcus psychrotolerans</name>
    <dbReference type="NCBI Taxonomy" id="3039389"/>
    <lineage>
        <taxon>Bacteria</taxon>
        <taxon>Bacillati</taxon>
        <taxon>Bacillota</taxon>
        <taxon>Bacilli</taxon>
        <taxon>Bacillales</taxon>
        <taxon>Staphylococcaceae</taxon>
        <taxon>Macrococcus</taxon>
    </lineage>
</organism>
<dbReference type="GO" id="GO:0005829">
    <property type="term" value="C:cytosol"/>
    <property type="evidence" value="ECO:0007669"/>
    <property type="project" value="TreeGrafter"/>
</dbReference>
<evidence type="ECO:0000256" key="1">
    <source>
        <dbReference type="ARBA" id="ARBA00008428"/>
    </source>
</evidence>
<evidence type="ECO:0000256" key="9">
    <source>
        <dbReference type="ARBA" id="ARBA00023235"/>
    </source>
</evidence>
<dbReference type="NCBIfam" id="NF004384">
    <property type="entry name" value="PRK05748.1"/>
    <property type="match status" value="1"/>
</dbReference>
<evidence type="ECO:0000259" key="13">
    <source>
        <dbReference type="PROSITE" id="PS51199"/>
    </source>
</evidence>
<dbReference type="GO" id="GO:0043139">
    <property type="term" value="F:5'-3' DNA helicase activity"/>
    <property type="evidence" value="ECO:0007669"/>
    <property type="project" value="UniProtKB-EC"/>
</dbReference>
<evidence type="ECO:0000256" key="4">
    <source>
        <dbReference type="ARBA" id="ARBA00022741"/>
    </source>
</evidence>
<dbReference type="Pfam" id="PF03796">
    <property type="entry name" value="DnaB_C"/>
    <property type="match status" value="1"/>
</dbReference>
<dbReference type="InterPro" id="IPR007693">
    <property type="entry name" value="DNA_helicase_DnaB-like_N"/>
</dbReference>
<gene>
    <name evidence="14" type="primary">dnaB</name>
    <name evidence="14" type="ORF">QA540_00095</name>
</gene>
<dbReference type="InterPro" id="IPR007692">
    <property type="entry name" value="DNA_helicase_DnaB"/>
</dbReference>
<sequence>MADYLEGKKLPFNLVAEQSVLGAIFIDNEVLSSVLEVLVPGHFYRQSHQHIFEAMMTLSEKNEIVDIVTVVDQMTSDGTLEAAGGEMYLVDLAAIVPSARNVDFYADIVYKDAVKRRLIHTADTIMADGYNETLDLETLLSDAEKRIMEVSTSRGTEGFQEIKDVLTQVFNNAEELDKNQGQTPGIPTGYRDLDQMTAGFNRNDLIIIAARPSVGKTAFALNIATQVATHDRGDETPYSVGIFSLEMGADQLATRMICSTGNVDSNRLRTGTMDGEDWNRFTVAVGKLSKTNIYIDDTPGIRITDIRSKCRRLKQEHGLDMILIDYLQLIQGSGSRSSDNRQQEVSEISRMLKALARELECPVIALSQLSRGVEQRQDKRPMMSDIRESGSIEQDADIVAFLYRDDYYNRGNGEDGEEEEVDAGAQEENGEIEIIIAKQRNGPTGTVKLHFLKQYNKFTDIDYAHSDVY</sequence>
<dbReference type="EMBL" id="CP124585">
    <property type="protein sequence ID" value="WZE68836.1"/>
    <property type="molecule type" value="Genomic_DNA"/>
</dbReference>
<dbReference type="GO" id="GO:1990077">
    <property type="term" value="C:primosome complex"/>
    <property type="evidence" value="ECO:0007669"/>
    <property type="project" value="UniProtKB-UniRule"/>
</dbReference>
<dbReference type="NCBIfam" id="TIGR00665">
    <property type="entry name" value="DnaB"/>
    <property type="match status" value="1"/>
</dbReference>
<evidence type="ECO:0000256" key="7">
    <source>
        <dbReference type="ARBA" id="ARBA00022840"/>
    </source>
</evidence>
<keyword evidence="4 12" id="KW-0547">Nucleotide-binding</keyword>
<reference evidence="14" key="1">
    <citation type="submission" date="2023-04" db="EMBL/GenBank/DDBJ databases">
        <title>Macrococci isolated from food, foodproducing animals, and human clinical materials.</title>
        <authorList>
            <person name="Maslanova I."/>
            <person name="Svec P."/>
            <person name="Sedlacek I."/>
            <person name="Novakova D."/>
            <person name="Keller J.E."/>
            <person name="Schwendener S."/>
            <person name="Finstrlova A."/>
            <person name="Botka T."/>
            <person name="Kovarovic V."/>
            <person name="Petras P."/>
            <person name="Perreten V."/>
            <person name="Pantucek R."/>
        </authorList>
    </citation>
    <scope>NUCLEOTIDE SEQUENCE</scope>
    <source>
        <strain evidence="14">NRL/St 13/116</strain>
    </source>
</reference>
<comment type="function">
    <text evidence="12">The main replicative DNA helicase, it participates in initiation and elongation during chromosome replication. Travels ahead of the DNA replisome, separating dsDNA into templates for DNA synthesis. A processive ATP-dependent 5'-3' DNA helicase it has DNA-dependent ATPase activity.</text>
</comment>
<dbReference type="PROSITE" id="PS51199">
    <property type="entry name" value="SF4_HELICASE"/>
    <property type="match status" value="1"/>
</dbReference>
<evidence type="ECO:0000256" key="8">
    <source>
        <dbReference type="ARBA" id="ARBA00023125"/>
    </source>
</evidence>
<name>A0AAU6RF52_9STAP</name>
<keyword evidence="3 12" id="KW-0235">DNA replication</keyword>
<keyword evidence="5 12" id="KW-0378">Hydrolase</keyword>
<protein>
    <recommendedName>
        <fullName evidence="11 12">Replicative DNA helicase</fullName>
        <ecNumber evidence="11 12">5.6.2.3</ecNumber>
    </recommendedName>
</protein>
<evidence type="ECO:0000256" key="3">
    <source>
        <dbReference type="ARBA" id="ARBA00022705"/>
    </source>
</evidence>
<dbReference type="Gene3D" id="1.10.860.10">
    <property type="entry name" value="DNAb Helicase, Chain A"/>
    <property type="match status" value="1"/>
</dbReference>
<dbReference type="AlphaFoldDB" id="A0AAU6RF52"/>
<evidence type="ECO:0000256" key="6">
    <source>
        <dbReference type="ARBA" id="ARBA00022806"/>
    </source>
</evidence>
<dbReference type="GO" id="GO:0006269">
    <property type="term" value="P:DNA replication, synthesis of primer"/>
    <property type="evidence" value="ECO:0007669"/>
    <property type="project" value="UniProtKB-UniRule"/>
</dbReference>
<dbReference type="EC" id="5.6.2.3" evidence="11 12"/>
<keyword evidence="8 12" id="KW-0238">DNA-binding</keyword>
<dbReference type="InterPro" id="IPR036185">
    <property type="entry name" value="DNA_heli_DnaB-like_N_sf"/>
</dbReference>
<evidence type="ECO:0000256" key="10">
    <source>
        <dbReference type="ARBA" id="ARBA00048954"/>
    </source>
</evidence>
<comment type="similarity">
    <text evidence="1 12">Belongs to the helicase family. DnaB subfamily.</text>
</comment>
<dbReference type="FunFam" id="1.10.860.10:FF:000001">
    <property type="entry name" value="Replicative DNA helicase"/>
    <property type="match status" value="1"/>
</dbReference>
<feature type="domain" description="SF4 helicase" evidence="13">
    <location>
        <begin position="179"/>
        <end position="465"/>
    </location>
</feature>
<dbReference type="FunFam" id="3.40.50.300:FF:000076">
    <property type="entry name" value="Replicative DNA helicase"/>
    <property type="match status" value="1"/>
</dbReference>
<dbReference type="GO" id="GO:0005524">
    <property type="term" value="F:ATP binding"/>
    <property type="evidence" value="ECO:0007669"/>
    <property type="project" value="UniProtKB-UniRule"/>
</dbReference>
<dbReference type="Gene3D" id="3.40.50.300">
    <property type="entry name" value="P-loop containing nucleotide triphosphate hydrolases"/>
    <property type="match status" value="1"/>
</dbReference>
<evidence type="ECO:0000256" key="5">
    <source>
        <dbReference type="ARBA" id="ARBA00022801"/>
    </source>
</evidence>
<keyword evidence="6 12" id="KW-0347">Helicase</keyword>
<dbReference type="GO" id="GO:0003677">
    <property type="term" value="F:DNA binding"/>
    <property type="evidence" value="ECO:0007669"/>
    <property type="project" value="UniProtKB-UniRule"/>
</dbReference>
<proteinExistence type="inferred from homology"/>
<dbReference type="SUPFAM" id="SSF52540">
    <property type="entry name" value="P-loop containing nucleoside triphosphate hydrolases"/>
    <property type="match status" value="1"/>
</dbReference>
<keyword evidence="2 12" id="KW-0639">Primosome</keyword>
<dbReference type="InterPro" id="IPR007694">
    <property type="entry name" value="DNA_helicase_DnaB-like_C"/>
</dbReference>
<dbReference type="InterPro" id="IPR016136">
    <property type="entry name" value="DNA_helicase_N/primase_C"/>
</dbReference>
<dbReference type="InterPro" id="IPR027417">
    <property type="entry name" value="P-loop_NTPase"/>
</dbReference>
<keyword evidence="7 12" id="KW-0067">ATP-binding</keyword>
<comment type="catalytic activity">
    <reaction evidence="10 12">
        <text>ATP + H2O = ADP + phosphate + H(+)</text>
        <dbReference type="Rhea" id="RHEA:13065"/>
        <dbReference type="ChEBI" id="CHEBI:15377"/>
        <dbReference type="ChEBI" id="CHEBI:15378"/>
        <dbReference type="ChEBI" id="CHEBI:30616"/>
        <dbReference type="ChEBI" id="CHEBI:43474"/>
        <dbReference type="ChEBI" id="CHEBI:456216"/>
        <dbReference type="EC" id="5.6.2.3"/>
    </reaction>
</comment>
<dbReference type="Pfam" id="PF00772">
    <property type="entry name" value="DnaB"/>
    <property type="match status" value="1"/>
</dbReference>
<keyword evidence="9" id="KW-0413">Isomerase</keyword>
<dbReference type="SUPFAM" id="SSF48024">
    <property type="entry name" value="N-terminal domain of DnaB helicase"/>
    <property type="match status" value="1"/>
</dbReference>
<dbReference type="GO" id="GO:0042802">
    <property type="term" value="F:identical protein binding"/>
    <property type="evidence" value="ECO:0007669"/>
    <property type="project" value="UniProtKB-ARBA"/>
</dbReference>
<dbReference type="PANTHER" id="PTHR30153">
    <property type="entry name" value="REPLICATIVE DNA HELICASE DNAB"/>
    <property type="match status" value="1"/>
</dbReference>
<evidence type="ECO:0000256" key="12">
    <source>
        <dbReference type="RuleBase" id="RU362085"/>
    </source>
</evidence>
<dbReference type="RefSeq" id="WP_420496255.1">
    <property type="nucleotide sequence ID" value="NZ_CP124585.1"/>
</dbReference>
<accession>A0AAU6RF52</accession>
<dbReference type="GO" id="GO:0016787">
    <property type="term" value="F:hydrolase activity"/>
    <property type="evidence" value="ECO:0007669"/>
    <property type="project" value="UniProtKB-KW"/>
</dbReference>
<evidence type="ECO:0000256" key="11">
    <source>
        <dbReference type="NCBIfam" id="TIGR00665"/>
    </source>
</evidence>
<dbReference type="CDD" id="cd00984">
    <property type="entry name" value="DnaB_C"/>
    <property type="match status" value="1"/>
</dbReference>